<dbReference type="AlphaFoldDB" id="A0A1Y1LRH8"/>
<dbReference type="EMBL" id="GEZM01053114">
    <property type="protein sequence ID" value="JAV74176.1"/>
    <property type="molecule type" value="Transcribed_RNA"/>
</dbReference>
<evidence type="ECO:0000256" key="1">
    <source>
        <dbReference type="SAM" id="Coils"/>
    </source>
</evidence>
<keyword evidence="1" id="KW-0175">Coiled coil</keyword>
<dbReference type="InterPro" id="IPR004244">
    <property type="entry name" value="Transposase_22"/>
</dbReference>
<dbReference type="PANTHER" id="PTHR11505">
    <property type="entry name" value="L1 TRANSPOSABLE ELEMENT-RELATED"/>
    <property type="match status" value="1"/>
</dbReference>
<name>A0A1Y1LRH8_PHOPY</name>
<proteinExistence type="predicted"/>
<dbReference type="Gene3D" id="3.30.70.1820">
    <property type="entry name" value="L1 transposable element, RRM domain"/>
    <property type="match status" value="1"/>
</dbReference>
<evidence type="ECO:0000313" key="2">
    <source>
        <dbReference type="EMBL" id="JAV74176.1"/>
    </source>
</evidence>
<organism evidence="2">
    <name type="scientific">Photinus pyralis</name>
    <name type="common">Common eastern firefly</name>
    <name type="synonym">Lampyris pyralis</name>
    <dbReference type="NCBI Taxonomy" id="7054"/>
    <lineage>
        <taxon>Eukaryota</taxon>
        <taxon>Metazoa</taxon>
        <taxon>Ecdysozoa</taxon>
        <taxon>Arthropoda</taxon>
        <taxon>Hexapoda</taxon>
        <taxon>Insecta</taxon>
        <taxon>Pterygota</taxon>
        <taxon>Neoptera</taxon>
        <taxon>Endopterygota</taxon>
        <taxon>Coleoptera</taxon>
        <taxon>Polyphaga</taxon>
        <taxon>Elateriformia</taxon>
        <taxon>Elateroidea</taxon>
        <taxon>Lampyridae</taxon>
        <taxon>Lampyrinae</taxon>
        <taxon>Photinus</taxon>
    </lineage>
</organism>
<reference evidence="2" key="1">
    <citation type="journal article" date="2016" name="Sci. Rep.">
        <title>Molecular characterization of firefly nuptial gifts: a multi-omics approach sheds light on postcopulatory sexual selection.</title>
        <authorList>
            <person name="Al-Wathiqui N."/>
            <person name="Fallon T.R."/>
            <person name="South A."/>
            <person name="Weng J.K."/>
            <person name="Lewis S.M."/>
        </authorList>
    </citation>
    <scope>NUCLEOTIDE SEQUENCE</scope>
</reference>
<accession>A0A1Y1LRH8</accession>
<feature type="coiled-coil region" evidence="1">
    <location>
        <begin position="51"/>
        <end position="78"/>
    </location>
</feature>
<protein>
    <submittedName>
        <fullName evidence="2">Uncharacterized protein</fullName>
    </submittedName>
</protein>
<sequence>MVLTQSQTQDVQGLLENFVTSNDVISQIAASVAKIVEVNLQKTFANQNQIIAQMQGEISQLKVENGALSSENKALKAELDVLQQYSRRNNVRILGIKETVNENLDDIVINLFKSKLNVNLEIDHIDRMHRVGKPTSGSSSQIIVKFTSYRYRKLVFDNKKLLKGTGIRIAEDLTKTRLMLLKEAISRYPRENVWSFDGNIWVNTGGKKILIRSVAEFPKSVK</sequence>